<evidence type="ECO:0000256" key="3">
    <source>
        <dbReference type="ARBA" id="ARBA00012780"/>
    </source>
</evidence>
<evidence type="ECO:0000256" key="12">
    <source>
        <dbReference type="SAM" id="Phobius"/>
    </source>
</evidence>
<accession>A0A6J1D788</accession>
<dbReference type="GeneID" id="111017926"/>
<dbReference type="SMART" id="SM00768">
    <property type="entry name" value="X8"/>
    <property type="match status" value="1"/>
</dbReference>
<dbReference type="Proteomes" id="UP000504603">
    <property type="component" value="Unplaced"/>
</dbReference>
<dbReference type="GO" id="GO:0042973">
    <property type="term" value="F:glucan endo-1,3-beta-D-glucosidase activity"/>
    <property type="evidence" value="ECO:0007669"/>
    <property type="project" value="UniProtKB-EC"/>
</dbReference>
<evidence type="ECO:0000313" key="15">
    <source>
        <dbReference type="Proteomes" id="UP000504603"/>
    </source>
</evidence>
<evidence type="ECO:0000256" key="2">
    <source>
        <dbReference type="ARBA" id="ARBA00008773"/>
    </source>
</evidence>
<dbReference type="OrthoDB" id="408788at2759"/>
<feature type="signal peptide" evidence="13">
    <location>
        <begin position="1"/>
        <end position="22"/>
    </location>
</feature>
<dbReference type="Pfam" id="PF00332">
    <property type="entry name" value="Glyco_hydro_17"/>
    <property type="match status" value="1"/>
</dbReference>
<sequence length="482" mass="52914">MARASFVAAWAALVAVVMVTWAVEADIGVNWGEMASHPLNPSIVVNLLKDNGIKKVKLFDSDSWTVSSLAGSKIETMLGIPNDQLAKFAKSYGDAKDWVKENVTAHLYEGGVDIRYVIVGNEPFLAAYNGSFTKLTLPAIQNIQKAINAAGLGQKIKVTTALNADVYESPSNQPSDGRFRSDIADLMKDIVEFLTSNKAPFMVNIYPFLSLYLNPDFPVDFAFFDGAGKSINDKGKTYSNVFDANYDTLVWSLKKIGLPDMKIIVGEVGWPTEGSNHANAKSAQKFYDGLFKKLAAKKGTPMRPDEKFEVYLFGLLDEDMKSILPGFFERHWGIFRYDGKPKFPMDITGQGNDKWPVAAKGVQYLEHKWCVVKDSVKNLSKIAYLIDFACSQSDCTSLVYGSSCNNLSTRGNMSYAYNMYFQVQDQSVEACVFDGSSQIVTKNASVGTCLFPVQIVSAAQRLTMVAGFLGTALVGLVLSLVV</sequence>
<keyword evidence="12" id="KW-0472">Membrane</keyword>
<evidence type="ECO:0000256" key="7">
    <source>
        <dbReference type="ARBA" id="ARBA00023295"/>
    </source>
</evidence>
<evidence type="ECO:0000256" key="6">
    <source>
        <dbReference type="ARBA" id="ARBA00023157"/>
    </source>
</evidence>
<dbReference type="InterPro" id="IPR017853">
    <property type="entry name" value="GH"/>
</dbReference>
<gene>
    <name evidence="16" type="primary">LOC111017926</name>
</gene>
<dbReference type="SUPFAM" id="SSF51445">
    <property type="entry name" value="(Trans)glycosidases"/>
    <property type="match status" value="1"/>
</dbReference>
<evidence type="ECO:0000256" key="1">
    <source>
        <dbReference type="ARBA" id="ARBA00000382"/>
    </source>
</evidence>
<comment type="catalytic activity">
    <reaction evidence="1">
        <text>Hydrolysis of (1-&gt;3)-beta-D-glucosidic linkages in (1-&gt;3)-beta-D-glucans.</text>
        <dbReference type="EC" id="3.2.1.39"/>
    </reaction>
</comment>
<feature type="chain" id="PRO_5026846181" description="glucan endo-1,3-beta-D-glucosidase" evidence="13">
    <location>
        <begin position="23"/>
        <end position="482"/>
    </location>
</feature>
<dbReference type="RefSeq" id="XP_022149514.1">
    <property type="nucleotide sequence ID" value="XM_022293822.1"/>
</dbReference>
<dbReference type="FunFam" id="3.20.20.80:FF:000008">
    <property type="entry name" value="Glucan endo-1,3-beta-glucosidase 5"/>
    <property type="match status" value="1"/>
</dbReference>
<dbReference type="GO" id="GO:0005975">
    <property type="term" value="P:carbohydrate metabolic process"/>
    <property type="evidence" value="ECO:0007669"/>
    <property type="project" value="InterPro"/>
</dbReference>
<evidence type="ECO:0000256" key="10">
    <source>
        <dbReference type="RuleBase" id="RU004335"/>
    </source>
</evidence>
<evidence type="ECO:0000256" key="9">
    <source>
        <dbReference type="ARBA" id="ARBA00033417"/>
    </source>
</evidence>
<keyword evidence="15" id="KW-1185">Reference proteome</keyword>
<reference evidence="16" key="1">
    <citation type="submission" date="2025-08" db="UniProtKB">
        <authorList>
            <consortium name="RefSeq"/>
        </authorList>
    </citation>
    <scope>IDENTIFICATION</scope>
    <source>
        <strain evidence="16">OHB3-1</strain>
    </source>
</reference>
<dbReference type="PANTHER" id="PTHR32227">
    <property type="entry name" value="GLUCAN ENDO-1,3-BETA-GLUCOSIDASE BG1-RELATED-RELATED"/>
    <property type="match status" value="1"/>
</dbReference>
<evidence type="ECO:0000256" key="8">
    <source>
        <dbReference type="ARBA" id="ARBA00033335"/>
    </source>
</evidence>
<dbReference type="InterPro" id="IPR044965">
    <property type="entry name" value="Glyco_hydro_17_plant"/>
</dbReference>
<evidence type="ECO:0000256" key="11">
    <source>
        <dbReference type="RuleBase" id="RU004336"/>
    </source>
</evidence>
<dbReference type="PROSITE" id="PS00587">
    <property type="entry name" value="GLYCOSYL_HYDROL_F17"/>
    <property type="match status" value="1"/>
</dbReference>
<dbReference type="InterPro" id="IPR012946">
    <property type="entry name" value="X8"/>
</dbReference>
<organism evidence="15 16">
    <name type="scientific">Momordica charantia</name>
    <name type="common">Bitter gourd</name>
    <name type="synonym">Balsam pear</name>
    <dbReference type="NCBI Taxonomy" id="3673"/>
    <lineage>
        <taxon>Eukaryota</taxon>
        <taxon>Viridiplantae</taxon>
        <taxon>Streptophyta</taxon>
        <taxon>Embryophyta</taxon>
        <taxon>Tracheophyta</taxon>
        <taxon>Spermatophyta</taxon>
        <taxon>Magnoliopsida</taxon>
        <taxon>eudicotyledons</taxon>
        <taxon>Gunneridae</taxon>
        <taxon>Pentapetalae</taxon>
        <taxon>rosids</taxon>
        <taxon>fabids</taxon>
        <taxon>Cucurbitales</taxon>
        <taxon>Cucurbitaceae</taxon>
        <taxon>Momordiceae</taxon>
        <taxon>Momordica</taxon>
    </lineage>
</organism>
<dbReference type="EC" id="3.2.1.39" evidence="3"/>
<evidence type="ECO:0000259" key="14">
    <source>
        <dbReference type="SMART" id="SM00768"/>
    </source>
</evidence>
<keyword evidence="4 13" id="KW-0732">Signal</keyword>
<keyword evidence="6" id="KW-1015">Disulfide bond</keyword>
<keyword evidence="7 11" id="KW-0326">Glycosidase</keyword>
<evidence type="ECO:0000256" key="4">
    <source>
        <dbReference type="ARBA" id="ARBA00022729"/>
    </source>
</evidence>
<comment type="similarity">
    <text evidence="2 10">Belongs to the glycosyl hydrolase 17 family.</text>
</comment>
<dbReference type="KEGG" id="mcha:111017926"/>
<dbReference type="Gene3D" id="3.20.20.80">
    <property type="entry name" value="Glycosidases"/>
    <property type="match status" value="1"/>
</dbReference>
<keyword evidence="5 11" id="KW-0378">Hydrolase</keyword>
<keyword evidence="12" id="KW-0812">Transmembrane</keyword>
<dbReference type="Gene3D" id="1.20.58.1040">
    <property type="match status" value="1"/>
</dbReference>
<evidence type="ECO:0000256" key="13">
    <source>
        <dbReference type="SAM" id="SignalP"/>
    </source>
</evidence>
<name>A0A6J1D788_MOMCH</name>
<evidence type="ECO:0000313" key="16">
    <source>
        <dbReference type="RefSeq" id="XP_022149514.1"/>
    </source>
</evidence>
<dbReference type="InterPro" id="IPR000490">
    <property type="entry name" value="Glyco_hydro_17"/>
</dbReference>
<feature type="transmembrane region" description="Helical" evidence="12">
    <location>
        <begin position="462"/>
        <end position="481"/>
    </location>
</feature>
<dbReference type="AlphaFoldDB" id="A0A6J1D788"/>
<keyword evidence="12" id="KW-1133">Transmembrane helix</keyword>
<feature type="domain" description="X8" evidence="14">
    <location>
        <begin position="368"/>
        <end position="451"/>
    </location>
</feature>
<proteinExistence type="inferred from homology"/>
<evidence type="ECO:0000256" key="5">
    <source>
        <dbReference type="ARBA" id="ARBA00022801"/>
    </source>
</evidence>
<protein>
    <recommendedName>
        <fullName evidence="3">glucan endo-1,3-beta-D-glucosidase</fullName>
        <ecNumber evidence="3">3.2.1.39</ecNumber>
    </recommendedName>
    <alternativeName>
        <fullName evidence="8">(1-&gt;3)-beta-glucan endohydrolase</fullName>
    </alternativeName>
    <alternativeName>
        <fullName evidence="9">Beta-1,3-endoglucanase</fullName>
    </alternativeName>
</protein>
<dbReference type="Pfam" id="PF07983">
    <property type="entry name" value="X8"/>
    <property type="match status" value="1"/>
</dbReference>